<comment type="caution">
    <text evidence="2">The sequence shown here is derived from an EMBL/GenBank/DDBJ whole genome shotgun (WGS) entry which is preliminary data.</text>
</comment>
<feature type="compositionally biased region" description="Low complexity" evidence="1">
    <location>
        <begin position="121"/>
        <end position="144"/>
    </location>
</feature>
<dbReference type="Proteomes" id="UP000054937">
    <property type="component" value="Unassembled WGS sequence"/>
</dbReference>
<evidence type="ECO:0000313" key="2">
    <source>
        <dbReference type="EMBL" id="KRW98844.1"/>
    </source>
</evidence>
<sequence length="253" mass="30191">MSEMQKEIEIPQQINLYEVLFNHESKQIKITDQDELKKIVKKNYKEFIELQNSQDDFYKLFARIKEQFSDIENNIKFLSNDQSIKNILHYKGNSKQEVQDTFVIGKNKKLQDIKKQRKKIQQQQNINHNDQDSSFSSSSSSSDSSFTQDSHNFLIQEVNIQDRFQILKRHNFSENYFNSDNQQIEDLEISEQLNELMDNINLSTFEHNFKEALNQILLIRAMKTSEKYMNILKDNKIKHNLNIYYNNLVEFGN</sequence>
<evidence type="ECO:0000256" key="1">
    <source>
        <dbReference type="SAM" id="MobiDB-lite"/>
    </source>
</evidence>
<dbReference type="EMBL" id="LDAU01000228">
    <property type="protein sequence ID" value="KRW98844.1"/>
    <property type="molecule type" value="Genomic_DNA"/>
</dbReference>
<reference evidence="2 3" key="1">
    <citation type="journal article" date="2015" name="Sci. Rep.">
        <title>Genome of the facultative scuticociliatosis pathogen Pseudocohnilembus persalinus provides insight into its virulence through horizontal gene transfer.</title>
        <authorList>
            <person name="Xiong J."/>
            <person name="Wang G."/>
            <person name="Cheng J."/>
            <person name="Tian M."/>
            <person name="Pan X."/>
            <person name="Warren A."/>
            <person name="Jiang C."/>
            <person name="Yuan D."/>
            <person name="Miao W."/>
        </authorList>
    </citation>
    <scope>NUCLEOTIDE SEQUENCE [LARGE SCALE GENOMIC DNA]</scope>
    <source>
        <strain evidence="2">36N120E</strain>
    </source>
</reference>
<accession>A0A0V0Q9C5</accession>
<dbReference type="AlphaFoldDB" id="A0A0V0Q9C5"/>
<keyword evidence="3" id="KW-1185">Reference proteome</keyword>
<dbReference type="InParanoid" id="A0A0V0Q9C5"/>
<organism evidence="2 3">
    <name type="scientific">Pseudocohnilembus persalinus</name>
    <name type="common">Ciliate</name>
    <dbReference type="NCBI Taxonomy" id="266149"/>
    <lineage>
        <taxon>Eukaryota</taxon>
        <taxon>Sar</taxon>
        <taxon>Alveolata</taxon>
        <taxon>Ciliophora</taxon>
        <taxon>Intramacronucleata</taxon>
        <taxon>Oligohymenophorea</taxon>
        <taxon>Scuticociliatia</taxon>
        <taxon>Philasterida</taxon>
        <taxon>Pseudocohnilembidae</taxon>
        <taxon>Pseudocohnilembus</taxon>
    </lineage>
</organism>
<protein>
    <submittedName>
        <fullName evidence="2">Uncharacterized protein</fullName>
    </submittedName>
</protein>
<name>A0A0V0Q9C5_PSEPJ</name>
<proteinExistence type="predicted"/>
<gene>
    <name evidence="2" type="ORF">PPERSA_00433</name>
</gene>
<feature type="region of interest" description="Disordered" evidence="1">
    <location>
        <begin position="119"/>
        <end position="144"/>
    </location>
</feature>
<evidence type="ECO:0000313" key="3">
    <source>
        <dbReference type="Proteomes" id="UP000054937"/>
    </source>
</evidence>